<dbReference type="InterPro" id="IPR002104">
    <property type="entry name" value="Integrase_catalytic"/>
</dbReference>
<organism evidence="3 4">
    <name type="scientific">Candidatus Accumulibacter contiguus</name>
    <dbReference type="NCBI Taxonomy" id="2954381"/>
    <lineage>
        <taxon>Bacteria</taxon>
        <taxon>Pseudomonadati</taxon>
        <taxon>Pseudomonadota</taxon>
        <taxon>Betaproteobacteria</taxon>
        <taxon>Candidatus Accumulibacter</taxon>
    </lineage>
</organism>
<comment type="caution">
    <text evidence="3">The sequence shown here is derived from an EMBL/GenBank/DDBJ whole genome shotgun (WGS) entry which is preliminary data.</text>
</comment>
<gene>
    <name evidence="3" type="ORF">E4Q08_21415</name>
</gene>
<name>A0ABX1TD35_9PROT</name>
<feature type="domain" description="Tyr recombinase" evidence="2">
    <location>
        <begin position="27"/>
        <end position="150"/>
    </location>
</feature>
<keyword evidence="1" id="KW-0233">DNA recombination</keyword>
<evidence type="ECO:0000259" key="2">
    <source>
        <dbReference type="PROSITE" id="PS51898"/>
    </source>
</evidence>
<evidence type="ECO:0000313" key="4">
    <source>
        <dbReference type="Proteomes" id="UP000886469"/>
    </source>
</evidence>
<accession>A0ABX1TD35</accession>
<dbReference type="PROSITE" id="PS51898">
    <property type="entry name" value="TYR_RECOMBINASE"/>
    <property type="match status" value="1"/>
</dbReference>
<evidence type="ECO:0000313" key="3">
    <source>
        <dbReference type="EMBL" id="NMQ07613.1"/>
    </source>
</evidence>
<proteinExistence type="predicted"/>
<keyword evidence="4" id="KW-1185">Reference proteome</keyword>
<dbReference type="EMBL" id="SPMX01000084">
    <property type="protein sequence ID" value="NMQ07613.1"/>
    <property type="molecule type" value="Genomic_DNA"/>
</dbReference>
<sequence>MLEAEVVVGRLNRKLIGWANYFCLGRVSPAYRAIDSHVRRTSQGDRDHALLLFLYNTGARASEAAHRTVGDLDFTSGTVRIVGKGRKQRQYLLWQESIQALRALAGARLSQEHGFLNRCGHTLKCEVTDHPKVTRRWANDPALMAFLRSL</sequence>
<protein>
    <recommendedName>
        <fullName evidence="2">Tyr recombinase domain-containing protein</fullName>
    </recommendedName>
</protein>
<dbReference type="SUPFAM" id="SSF56349">
    <property type="entry name" value="DNA breaking-rejoining enzymes"/>
    <property type="match status" value="1"/>
</dbReference>
<dbReference type="InterPro" id="IPR011010">
    <property type="entry name" value="DNA_brk_join_enz"/>
</dbReference>
<dbReference type="InterPro" id="IPR013762">
    <property type="entry name" value="Integrase-like_cat_sf"/>
</dbReference>
<reference evidence="3" key="1">
    <citation type="submission" date="2019-03" db="EMBL/GenBank/DDBJ databases">
        <title>Metabolic reconstructions from genomes of highly enriched 'Candidatus Accumulibacter' and 'Candidatus Competibacter' bioreactor populations.</title>
        <authorList>
            <person name="Annavajhala M.K."/>
            <person name="Welles L."/>
            <person name="Abbas B."/>
            <person name="Sorokin D."/>
            <person name="Park H."/>
            <person name="Van Loosdrecht M."/>
            <person name="Chandran K."/>
        </authorList>
    </citation>
    <scope>NUCLEOTIDE SEQUENCE</scope>
    <source>
        <strain evidence="3">SBR_L</strain>
    </source>
</reference>
<dbReference type="Proteomes" id="UP000886469">
    <property type="component" value="Unassembled WGS sequence"/>
</dbReference>
<evidence type="ECO:0000256" key="1">
    <source>
        <dbReference type="ARBA" id="ARBA00023172"/>
    </source>
</evidence>
<dbReference type="Gene3D" id="1.10.443.10">
    <property type="entry name" value="Intergrase catalytic core"/>
    <property type="match status" value="1"/>
</dbReference>
<dbReference type="Pfam" id="PF00589">
    <property type="entry name" value="Phage_integrase"/>
    <property type="match status" value="1"/>
</dbReference>